<name>A0A350P6V6_9ALTE</name>
<proteinExistence type="predicted"/>
<dbReference type="GO" id="GO:0016787">
    <property type="term" value="F:hydrolase activity"/>
    <property type="evidence" value="ECO:0007669"/>
    <property type="project" value="UniProtKB-KW"/>
</dbReference>
<reference evidence="1 2" key="1">
    <citation type="journal article" date="2018" name="Nat. Biotechnol.">
        <title>A standardized bacterial taxonomy based on genome phylogeny substantially revises the tree of life.</title>
        <authorList>
            <person name="Parks D.H."/>
            <person name="Chuvochina M."/>
            <person name="Waite D.W."/>
            <person name="Rinke C."/>
            <person name="Skarshewski A."/>
            <person name="Chaumeil P.A."/>
            <person name="Hugenholtz P."/>
        </authorList>
    </citation>
    <scope>NUCLEOTIDE SEQUENCE [LARGE SCALE GENOMIC DNA]</scope>
    <source>
        <strain evidence="1">UBA11978</strain>
    </source>
</reference>
<gene>
    <name evidence="1" type="ORF">DCW74_14965</name>
</gene>
<dbReference type="AlphaFoldDB" id="A0A350P6V6"/>
<dbReference type="Proteomes" id="UP000263517">
    <property type="component" value="Unassembled WGS sequence"/>
</dbReference>
<feature type="non-terminal residue" evidence="1">
    <location>
        <position position="114"/>
    </location>
</feature>
<comment type="caution">
    <text evidence="1">The sequence shown here is derived from an EMBL/GenBank/DDBJ whole genome shotgun (WGS) entry which is preliminary data.</text>
</comment>
<dbReference type="Pfam" id="PF05728">
    <property type="entry name" value="UPF0227"/>
    <property type="match status" value="1"/>
</dbReference>
<dbReference type="EMBL" id="DNAN01000525">
    <property type="protein sequence ID" value="HAW77023.1"/>
    <property type="molecule type" value="Genomic_DNA"/>
</dbReference>
<dbReference type="STRING" id="589873.EP12_00890"/>
<keyword evidence="1" id="KW-0378">Hydrolase</keyword>
<evidence type="ECO:0000313" key="2">
    <source>
        <dbReference type="Proteomes" id="UP000263517"/>
    </source>
</evidence>
<dbReference type="SUPFAM" id="SSF53474">
    <property type="entry name" value="alpha/beta-Hydrolases"/>
    <property type="match status" value="1"/>
</dbReference>
<accession>A0A350P6V6</accession>
<evidence type="ECO:0000313" key="1">
    <source>
        <dbReference type="EMBL" id="HAW77023.1"/>
    </source>
</evidence>
<sequence length="114" mass="12331">MTTVIFSHGKESGPWGSKITTMSKVAEQLGFRVESIDYQDLDSPEARVDRLVENISQQSDTVILVGSSMGGYVSLVAAERTNVVGVFLLAPALSMPGYEVQNYKYAGEVSMVHG</sequence>
<organism evidence="1 2">
    <name type="scientific">Alteromonas australica</name>
    <dbReference type="NCBI Taxonomy" id="589873"/>
    <lineage>
        <taxon>Bacteria</taxon>
        <taxon>Pseudomonadati</taxon>
        <taxon>Pseudomonadota</taxon>
        <taxon>Gammaproteobacteria</taxon>
        <taxon>Alteromonadales</taxon>
        <taxon>Alteromonadaceae</taxon>
        <taxon>Alteromonas/Salinimonas group</taxon>
        <taxon>Alteromonas</taxon>
    </lineage>
</organism>
<dbReference type="InterPro" id="IPR008886">
    <property type="entry name" value="UPF0227/Esterase_YqiA"/>
</dbReference>
<dbReference type="InterPro" id="IPR029058">
    <property type="entry name" value="AB_hydrolase_fold"/>
</dbReference>
<protein>
    <submittedName>
        <fullName evidence="1">Alpha/beta hydrolase</fullName>
    </submittedName>
</protein>
<dbReference type="Gene3D" id="3.40.50.1820">
    <property type="entry name" value="alpha/beta hydrolase"/>
    <property type="match status" value="1"/>
</dbReference>